<gene>
    <name evidence="1" type="ORF">BTUL_0186g00250</name>
</gene>
<organism evidence="1 2">
    <name type="scientific">Botrytis tulipae</name>
    <dbReference type="NCBI Taxonomy" id="87230"/>
    <lineage>
        <taxon>Eukaryota</taxon>
        <taxon>Fungi</taxon>
        <taxon>Dikarya</taxon>
        <taxon>Ascomycota</taxon>
        <taxon>Pezizomycotina</taxon>
        <taxon>Leotiomycetes</taxon>
        <taxon>Helotiales</taxon>
        <taxon>Sclerotiniaceae</taxon>
        <taxon>Botrytis</taxon>
    </lineage>
</organism>
<evidence type="ECO:0000313" key="2">
    <source>
        <dbReference type="Proteomes" id="UP000297777"/>
    </source>
</evidence>
<reference evidence="1 2" key="1">
    <citation type="submission" date="2017-12" db="EMBL/GenBank/DDBJ databases">
        <title>Comparative genomics of Botrytis spp.</title>
        <authorList>
            <person name="Valero-Jimenez C.A."/>
            <person name="Tapia P."/>
            <person name="Veloso J."/>
            <person name="Silva-Moreno E."/>
            <person name="Staats M."/>
            <person name="Valdes J.H."/>
            <person name="Van Kan J.A.L."/>
        </authorList>
    </citation>
    <scope>NUCLEOTIDE SEQUENCE [LARGE SCALE GENOMIC DNA]</scope>
    <source>
        <strain evidence="1 2">Bt9001</strain>
    </source>
</reference>
<keyword evidence="2" id="KW-1185">Reference proteome</keyword>
<dbReference type="InterPro" id="IPR036770">
    <property type="entry name" value="Ankyrin_rpt-contain_sf"/>
</dbReference>
<evidence type="ECO:0008006" key="3">
    <source>
        <dbReference type="Google" id="ProtNLM"/>
    </source>
</evidence>
<dbReference type="Gene3D" id="1.25.40.20">
    <property type="entry name" value="Ankyrin repeat-containing domain"/>
    <property type="match status" value="1"/>
</dbReference>
<dbReference type="OrthoDB" id="426293at2759"/>
<accession>A0A4Z1EHU3</accession>
<name>A0A4Z1EHU3_9HELO</name>
<dbReference type="SUPFAM" id="SSF48403">
    <property type="entry name" value="Ankyrin repeat"/>
    <property type="match status" value="1"/>
</dbReference>
<dbReference type="Proteomes" id="UP000297777">
    <property type="component" value="Unassembled WGS sequence"/>
</dbReference>
<sequence>MGGFEFVANNLIKQLNFRLENFNSSQLHPFIEAAFTGKLDKLKKLLANENNFAEKNVQTLLATAAWKRSYRAVVYALSTDLFSVFLSNDPACIINRQFDKRGTHIALACVSRQPLKQPLEFLEFLLKAGADPAQNPDFALPALISVAGFYSDTRVAELLLMNGARVEDLDQAIEAALKWGNEPMVHFLLERA</sequence>
<dbReference type="AlphaFoldDB" id="A0A4Z1EHU3"/>
<dbReference type="EMBL" id="PQXH01000186">
    <property type="protein sequence ID" value="TGO08921.1"/>
    <property type="molecule type" value="Genomic_DNA"/>
</dbReference>
<evidence type="ECO:0000313" key="1">
    <source>
        <dbReference type="EMBL" id="TGO08921.1"/>
    </source>
</evidence>
<proteinExistence type="predicted"/>
<comment type="caution">
    <text evidence="1">The sequence shown here is derived from an EMBL/GenBank/DDBJ whole genome shotgun (WGS) entry which is preliminary data.</text>
</comment>
<protein>
    <recommendedName>
        <fullName evidence="3">Ankyrin repeat protein</fullName>
    </recommendedName>
</protein>